<dbReference type="STRING" id="868595.Desca_1643"/>
<protein>
    <submittedName>
        <fullName evidence="1">Uncharacterized protein</fullName>
    </submittedName>
</protein>
<dbReference type="EMBL" id="CP002736">
    <property type="protein sequence ID" value="AEF94491.1"/>
    <property type="molecule type" value="Genomic_DNA"/>
</dbReference>
<organism evidence="1 2">
    <name type="scientific">Desulfotomaculum nigrificans (strain DSM 14880 / VKM B-2319 / CO-1-SRB)</name>
    <name type="common">Desulfotomaculum carboxydivorans</name>
    <dbReference type="NCBI Taxonomy" id="868595"/>
    <lineage>
        <taxon>Bacteria</taxon>
        <taxon>Bacillati</taxon>
        <taxon>Bacillota</taxon>
        <taxon>Clostridia</taxon>
        <taxon>Eubacteriales</taxon>
        <taxon>Desulfotomaculaceae</taxon>
        <taxon>Desulfotomaculum</taxon>
    </lineage>
</organism>
<dbReference type="KEGG" id="dca:Desca_1643"/>
<dbReference type="Proteomes" id="UP000009226">
    <property type="component" value="Chromosome"/>
</dbReference>
<sequence>MSGRLGIILLLDRLGVKGSGASRVLLISITDDVIRPGRCHDEQGAAAPLGHPR</sequence>
<gene>
    <name evidence="1" type="ordered locus">Desca_1643</name>
</gene>
<evidence type="ECO:0000313" key="2">
    <source>
        <dbReference type="Proteomes" id="UP000009226"/>
    </source>
</evidence>
<keyword evidence="2" id="KW-1185">Reference proteome</keyword>
<dbReference type="AlphaFoldDB" id="F6B766"/>
<accession>F6B766</accession>
<evidence type="ECO:0000313" key="1">
    <source>
        <dbReference type="EMBL" id="AEF94491.1"/>
    </source>
</evidence>
<reference evidence="1 2" key="1">
    <citation type="submission" date="2011-05" db="EMBL/GenBank/DDBJ databases">
        <title>Complete sequence of Desulfotomaculum carboxydivorans CO-1-SRB.</title>
        <authorList>
            <consortium name="US DOE Joint Genome Institute"/>
            <person name="Lucas S."/>
            <person name="Han J."/>
            <person name="Lapidus A."/>
            <person name="Cheng J.-F."/>
            <person name="Goodwin L."/>
            <person name="Pitluck S."/>
            <person name="Peters L."/>
            <person name="Mikhailova N."/>
            <person name="Lu M."/>
            <person name="Han C."/>
            <person name="Tapia R."/>
            <person name="Land M."/>
            <person name="Hauser L."/>
            <person name="Kyrpides N."/>
            <person name="Ivanova N."/>
            <person name="Pagani I."/>
            <person name="Stams A."/>
            <person name="Plugge C."/>
            <person name="Muyzer G."/>
            <person name="Kuever J."/>
            <person name="Parshina S."/>
            <person name="Ivanova A."/>
            <person name="Nazina T."/>
            <person name="Woyke T."/>
        </authorList>
    </citation>
    <scope>NUCLEOTIDE SEQUENCE [LARGE SCALE GENOMIC DNA]</scope>
    <source>
        <strain evidence="2">DSM 14880 / VKM B-2319 / CO-1-SRB</strain>
    </source>
</reference>
<dbReference type="HOGENOM" id="CLU_3060841_0_0_9"/>
<name>F6B766_DESCC</name>
<proteinExistence type="predicted"/>